<comment type="caution">
    <text evidence="1">The sequence shown here is derived from an EMBL/GenBank/DDBJ whole genome shotgun (WGS) entry which is preliminary data.</text>
</comment>
<protein>
    <submittedName>
        <fullName evidence="1">Uncharacterized protein</fullName>
    </submittedName>
</protein>
<keyword evidence="2" id="KW-1185">Reference proteome</keyword>
<organism evidence="1 2">
    <name type="scientific">Saguinus oedipus</name>
    <name type="common">Cotton-top tamarin</name>
    <name type="synonym">Oedipomidas oedipus</name>
    <dbReference type="NCBI Taxonomy" id="9490"/>
    <lineage>
        <taxon>Eukaryota</taxon>
        <taxon>Metazoa</taxon>
        <taxon>Chordata</taxon>
        <taxon>Craniata</taxon>
        <taxon>Vertebrata</taxon>
        <taxon>Euteleostomi</taxon>
        <taxon>Mammalia</taxon>
        <taxon>Eutheria</taxon>
        <taxon>Euarchontoglires</taxon>
        <taxon>Primates</taxon>
        <taxon>Haplorrhini</taxon>
        <taxon>Platyrrhini</taxon>
        <taxon>Cebidae</taxon>
        <taxon>Callitrichinae</taxon>
        <taxon>Saguinus</taxon>
    </lineage>
</organism>
<gene>
    <name evidence="1" type="ORF">P7K49_040141</name>
</gene>
<dbReference type="Proteomes" id="UP001266305">
    <property type="component" value="Unassembled WGS sequence"/>
</dbReference>
<accession>A0ABQ9T8E8</accession>
<feature type="non-terminal residue" evidence="1">
    <location>
        <position position="1"/>
    </location>
</feature>
<evidence type="ECO:0000313" key="2">
    <source>
        <dbReference type="Proteomes" id="UP001266305"/>
    </source>
</evidence>
<proteinExistence type="predicted"/>
<sequence length="210" mass="21067">VPEQATCGLPSRSGHQLWASRAQGSKTFLMSTGGGKIQMFTVELPTEVSPRPLETALATMGACILSGGGDLCCAVPKVSAWGQLGASTATSEPHLKQALAPPSILRARSCLSSPPVNAAQACTVRGEGQQGSGADLPGGASKSITAAGKGVAAWMGRGTEALGVDLPQLRADVRLHLLPATGQVTSPQARGTGTAEAGSGCGPAIRCDLL</sequence>
<reference evidence="1 2" key="1">
    <citation type="submission" date="2023-05" db="EMBL/GenBank/DDBJ databases">
        <title>B98-5 Cell Line De Novo Hybrid Assembly: An Optical Mapping Approach.</title>
        <authorList>
            <person name="Kananen K."/>
            <person name="Auerbach J.A."/>
            <person name="Kautto E."/>
            <person name="Blachly J.S."/>
        </authorList>
    </citation>
    <scope>NUCLEOTIDE SEQUENCE [LARGE SCALE GENOMIC DNA]</scope>
    <source>
        <strain evidence="1">B95-8</strain>
        <tissue evidence="1">Cell line</tissue>
    </source>
</reference>
<name>A0ABQ9T8E8_SAGOE</name>
<evidence type="ECO:0000313" key="1">
    <source>
        <dbReference type="EMBL" id="KAK2081026.1"/>
    </source>
</evidence>
<dbReference type="EMBL" id="JASSZA010000411">
    <property type="protein sequence ID" value="KAK2081026.1"/>
    <property type="molecule type" value="Genomic_DNA"/>
</dbReference>